<name>A0A9D4PZ40_RHISA</name>
<organism evidence="2 3">
    <name type="scientific">Rhipicephalus sanguineus</name>
    <name type="common">Brown dog tick</name>
    <name type="synonym">Ixodes sanguineus</name>
    <dbReference type="NCBI Taxonomy" id="34632"/>
    <lineage>
        <taxon>Eukaryota</taxon>
        <taxon>Metazoa</taxon>
        <taxon>Ecdysozoa</taxon>
        <taxon>Arthropoda</taxon>
        <taxon>Chelicerata</taxon>
        <taxon>Arachnida</taxon>
        <taxon>Acari</taxon>
        <taxon>Parasitiformes</taxon>
        <taxon>Ixodida</taxon>
        <taxon>Ixodoidea</taxon>
        <taxon>Ixodidae</taxon>
        <taxon>Rhipicephalinae</taxon>
        <taxon>Rhipicephalus</taxon>
        <taxon>Rhipicephalus</taxon>
    </lineage>
</organism>
<dbReference type="AlphaFoldDB" id="A0A9D4PZ40"/>
<evidence type="ECO:0000313" key="2">
    <source>
        <dbReference type="EMBL" id="KAH7961547.1"/>
    </source>
</evidence>
<dbReference type="Proteomes" id="UP000821837">
    <property type="component" value="Chromosome 3"/>
</dbReference>
<gene>
    <name evidence="2" type="ORF">HPB52_010231</name>
</gene>
<sequence length="211" mass="24081">MASLQTAYRALPSDDTEPEGAHESHYLIHTVPDSSPTNVCDSRGNRNSPLSSYHMNHTHMNIDENGEFSIGSDHNRIKLSFSRSSWRTIAKEHRNPAERHLPQSEYAAVAEAFEQNFQPTEPPTYDQFVLELRSIMKKHEIRVNSRGGLRRKGWWDEEEEMDDAAEASVSVPTYADVLCYVDHIRRFACARDEIGDLLPDVAAIERKLMLV</sequence>
<feature type="compositionally biased region" description="Polar residues" evidence="1">
    <location>
        <begin position="32"/>
        <end position="52"/>
    </location>
</feature>
<reference evidence="2" key="2">
    <citation type="submission" date="2021-09" db="EMBL/GenBank/DDBJ databases">
        <authorList>
            <person name="Jia N."/>
            <person name="Wang J."/>
            <person name="Shi W."/>
            <person name="Du L."/>
            <person name="Sun Y."/>
            <person name="Zhan W."/>
            <person name="Jiang J."/>
            <person name="Wang Q."/>
            <person name="Zhang B."/>
            <person name="Ji P."/>
            <person name="Sakyi L.B."/>
            <person name="Cui X."/>
            <person name="Yuan T."/>
            <person name="Jiang B."/>
            <person name="Yang W."/>
            <person name="Lam T.T.-Y."/>
            <person name="Chang Q."/>
            <person name="Ding S."/>
            <person name="Wang X."/>
            <person name="Zhu J."/>
            <person name="Ruan X."/>
            <person name="Zhao L."/>
            <person name="Wei J."/>
            <person name="Que T."/>
            <person name="Du C."/>
            <person name="Cheng J."/>
            <person name="Dai P."/>
            <person name="Han X."/>
            <person name="Huang E."/>
            <person name="Gao Y."/>
            <person name="Liu J."/>
            <person name="Shao H."/>
            <person name="Ye R."/>
            <person name="Li L."/>
            <person name="Wei W."/>
            <person name="Wang X."/>
            <person name="Wang C."/>
            <person name="Huo Q."/>
            <person name="Li W."/>
            <person name="Guo W."/>
            <person name="Chen H."/>
            <person name="Chen S."/>
            <person name="Zhou L."/>
            <person name="Zhou L."/>
            <person name="Ni X."/>
            <person name="Tian J."/>
            <person name="Zhou Y."/>
            <person name="Sheng Y."/>
            <person name="Liu T."/>
            <person name="Pan Y."/>
            <person name="Xia L."/>
            <person name="Li J."/>
            <person name="Zhao F."/>
            <person name="Cao W."/>
        </authorList>
    </citation>
    <scope>NUCLEOTIDE SEQUENCE</scope>
    <source>
        <strain evidence="2">Rsan-2018</strain>
        <tissue evidence="2">Larvae</tissue>
    </source>
</reference>
<dbReference type="EMBL" id="JABSTV010001249">
    <property type="protein sequence ID" value="KAH7961547.1"/>
    <property type="molecule type" value="Genomic_DNA"/>
</dbReference>
<evidence type="ECO:0000313" key="3">
    <source>
        <dbReference type="Proteomes" id="UP000821837"/>
    </source>
</evidence>
<proteinExistence type="predicted"/>
<protein>
    <submittedName>
        <fullName evidence="2">Uncharacterized protein</fullName>
    </submittedName>
</protein>
<accession>A0A9D4PZ40</accession>
<keyword evidence="3" id="KW-1185">Reference proteome</keyword>
<feature type="region of interest" description="Disordered" evidence="1">
    <location>
        <begin position="1"/>
        <end position="52"/>
    </location>
</feature>
<evidence type="ECO:0000256" key="1">
    <source>
        <dbReference type="SAM" id="MobiDB-lite"/>
    </source>
</evidence>
<comment type="caution">
    <text evidence="2">The sequence shown here is derived from an EMBL/GenBank/DDBJ whole genome shotgun (WGS) entry which is preliminary data.</text>
</comment>
<reference evidence="2" key="1">
    <citation type="journal article" date="2020" name="Cell">
        <title>Large-Scale Comparative Analyses of Tick Genomes Elucidate Their Genetic Diversity and Vector Capacities.</title>
        <authorList>
            <consortium name="Tick Genome and Microbiome Consortium (TIGMIC)"/>
            <person name="Jia N."/>
            <person name="Wang J."/>
            <person name="Shi W."/>
            <person name="Du L."/>
            <person name="Sun Y."/>
            <person name="Zhan W."/>
            <person name="Jiang J.F."/>
            <person name="Wang Q."/>
            <person name="Zhang B."/>
            <person name="Ji P."/>
            <person name="Bell-Sakyi L."/>
            <person name="Cui X.M."/>
            <person name="Yuan T.T."/>
            <person name="Jiang B.G."/>
            <person name="Yang W.F."/>
            <person name="Lam T.T."/>
            <person name="Chang Q.C."/>
            <person name="Ding S.J."/>
            <person name="Wang X.J."/>
            <person name="Zhu J.G."/>
            <person name="Ruan X.D."/>
            <person name="Zhao L."/>
            <person name="Wei J.T."/>
            <person name="Ye R.Z."/>
            <person name="Que T.C."/>
            <person name="Du C.H."/>
            <person name="Zhou Y.H."/>
            <person name="Cheng J.X."/>
            <person name="Dai P.F."/>
            <person name="Guo W.B."/>
            <person name="Han X.H."/>
            <person name="Huang E.J."/>
            <person name="Li L.F."/>
            <person name="Wei W."/>
            <person name="Gao Y.C."/>
            <person name="Liu J.Z."/>
            <person name="Shao H.Z."/>
            <person name="Wang X."/>
            <person name="Wang C.C."/>
            <person name="Yang T.C."/>
            <person name="Huo Q.B."/>
            <person name="Li W."/>
            <person name="Chen H.Y."/>
            <person name="Chen S.E."/>
            <person name="Zhou L.G."/>
            <person name="Ni X.B."/>
            <person name="Tian J.H."/>
            <person name="Sheng Y."/>
            <person name="Liu T."/>
            <person name="Pan Y.S."/>
            <person name="Xia L.Y."/>
            <person name="Li J."/>
            <person name="Zhao F."/>
            <person name="Cao W.C."/>
        </authorList>
    </citation>
    <scope>NUCLEOTIDE SEQUENCE</scope>
    <source>
        <strain evidence="2">Rsan-2018</strain>
    </source>
</reference>